<dbReference type="PROSITE" id="PS00600">
    <property type="entry name" value="AA_TRANSFER_CLASS_3"/>
    <property type="match status" value="1"/>
</dbReference>
<name>A0ABN3D295_9ACTN</name>
<dbReference type="InterPro" id="IPR041698">
    <property type="entry name" value="Methyltransf_25"/>
</dbReference>
<feature type="region of interest" description="Disordered" evidence="3">
    <location>
        <begin position="264"/>
        <end position="288"/>
    </location>
</feature>
<dbReference type="CDD" id="cd02440">
    <property type="entry name" value="AdoMet_MTases"/>
    <property type="match status" value="1"/>
</dbReference>
<keyword evidence="2" id="KW-0663">Pyridoxal phosphate</keyword>
<evidence type="ECO:0000256" key="3">
    <source>
        <dbReference type="SAM" id="MobiDB-lite"/>
    </source>
</evidence>
<protein>
    <recommendedName>
        <fullName evidence="4">Methyltransferase domain-containing protein</fullName>
    </recommendedName>
</protein>
<dbReference type="Pfam" id="PF13649">
    <property type="entry name" value="Methyltransf_25"/>
    <property type="match status" value="1"/>
</dbReference>
<evidence type="ECO:0000313" key="6">
    <source>
        <dbReference type="Proteomes" id="UP001499843"/>
    </source>
</evidence>
<dbReference type="InterPro" id="IPR049704">
    <property type="entry name" value="Aminotrans_3_PPA_site"/>
</dbReference>
<comment type="caution">
    <text evidence="5">The sequence shown here is derived from an EMBL/GenBank/DDBJ whole genome shotgun (WGS) entry which is preliminary data.</text>
</comment>
<dbReference type="Pfam" id="PF00202">
    <property type="entry name" value="Aminotran_3"/>
    <property type="match status" value="1"/>
</dbReference>
<dbReference type="SUPFAM" id="SSF53383">
    <property type="entry name" value="PLP-dependent transferases"/>
    <property type="match status" value="1"/>
</dbReference>
<dbReference type="RefSeq" id="WP_344495075.1">
    <property type="nucleotide sequence ID" value="NZ_BAAAQX010000057.1"/>
</dbReference>
<dbReference type="InterPro" id="IPR015422">
    <property type="entry name" value="PyrdxlP-dep_Trfase_small"/>
</dbReference>
<dbReference type="NCBIfam" id="NF041821">
    <property type="entry name" value="daptide_amino"/>
    <property type="match status" value="1"/>
</dbReference>
<dbReference type="Gene3D" id="3.40.640.10">
    <property type="entry name" value="Type I PLP-dependent aspartate aminotransferase-like (Major domain)"/>
    <property type="match status" value="1"/>
</dbReference>
<evidence type="ECO:0000256" key="2">
    <source>
        <dbReference type="ARBA" id="ARBA00022898"/>
    </source>
</evidence>
<accession>A0ABN3D295</accession>
<dbReference type="EMBL" id="BAAAQX010000057">
    <property type="protein sequence ID" value="GAA2215938.1"/>
    <property type="molecule type" value="Genomic_DNA"/>
</dbReference>
<reference evidence="5 6" key="1">
    <citation type="journal article" date="2019" name="Int. J. Syst. Evol. Microbiol.">
        <title>The Global Catalogue of Microorganisms (GCM) 10K type strain sequencing project: providing services to taxonomists for standard genome sequencing and annotation.</title>
        <authorList>
            <consortium name="The Broad Institute Genomics Platform"/>
            <consortium name="The Broad Institute Genome Sequencing Center for Infectious Disease"/>
            <person name="Wu L."/>
            <person name="Ma J."/>
        </authorList>
    </citation>
    <scope>NUCLEOTIDE SEQUENCE [LARGE SCALE GENOMIC DNA]</scope>
    <source>
        <strain evidence="5 6">JCM 16114</strain>
    </source>
</reference>
<feature type="domain" description="Methyltransferase" evidence="4">
    <location>
        <begin position="61"/>
        <end position="159"/>
    </location>
</feature>
<dbReference type="InterPro" id="IPR049690">
    <property type="entry name" value="Daptide_MTase"/>
</dbReference>
<dbReference type="InterPro" id="IPR029063">
    <property type="entry name" value="SAM-dependent_MTases_sf"/>
</dbReference>
<dbReference type="InterPro" id="IPR005814">
    <property type="entry name" value="Aminotrans_3"/>
</dbReference>
<sequence length="701" mass="74169">MTPRTDLPRQARELVSELGERAVVCDMYDLTGSAVYHDVAGTDTHEVRELISLVRRVPGPVLDLAAGSGRLTLPLLALGRQVTAVDLSEGMLALLAARLEESPARLRERCTLVKADMRTFTSPHRFAVIVLGTSSISLLDAEGRAALYETVREHLAPGGRFVLSTVELDAVDGHEVEVPFVGVSGTSYRFFERWNPEAGRRVVAICPAEPQDGPVTVATSTVAVVPADRLEAELAEAGLTVLSRHALGDAGARHRDILMEAKAADPPRSSANRHVTSGDRQTEPGTAPLWPALLTPDQQGRDELCAVSAKGVRIRFADGRELLCGTSGLWNTNLGYGNPAIAAAVSKALSEASYLNVFRYENDHARRAAAALIELCGADHYARVVFSTSGGAANDLAMKLARHYHALRGDDRRKLVVGLSGGYHGMTFGAFALSGEDFGQRLYGVDQRLVRHVRPNDAGELARLLERQGGQVAAVVVEPVLGSGAVPLTGEYLAELLRLRREHGFLLVADEVATGFGRTGSFFASQGWPEQPDLLLASKGLTNGVSAAAVVVASRPVAAAFSEAGAVLAHAETQAGTPVTCAAILATIGEMRRLDAVALGRRVSVRLDEELAALRHPMVAGTSGVGCFRAIRLRTPDGAELPQAEVPAVVAAVRRAGAVVHPGVNGVQLVPALTYTAADVSELFGCLRAGLSAYSGREVPA</sequence>
<dbReference type="PANTHER" id="PTHR43094">
    <property type="entry name" value="AMINOTRANSFERASE"/>
    <property type="match status" value="1"/>
</dbReference>
<proteinExistence type="inferred from homology"/>
<dbReference type="InterPro" id="IPR015424">
    <property type="entry name" value="PyrdxlP-dep_Trfase"/>
</dbReference>
<evidence type="ECO:0000256" key="1">
    <source>
        <dbReference type="ARBA" id="ARBA00008954"/>
    </source>
</evidence>
<dbReference type="InterPro" id="IPR049691">
    <property type="entry name" value="Daptide_aminotransferase"/>
</dbReference>
<keyword evidence="6" id="KW-1185">Reference proteome</keyword>
<dbReference type="Gene3D" id="3.40.50.150">
    <property type="entry name" value="Vaccinia Virus protein VP39"/>
    <property type="match status" value="1"/>
</dbReference>
<gene>
    <name evidence="5" type="ORF">GCM10009850_114060</name>
</gene>
<dbReference type="PANTHER" id="PTHR43094:SF1">
    <property type="entry name" value="AMINOTRANSFERASE CLASS-III"/>
    <property type="match status" value="1"/>
</dbReference>
<organism evidence="5 6">
    <name type="scientific">Nonomuraea monospora</name>
    <dbReference type="NCBI Taxonomy" id="568818"/>
    <lineage>
        <taxon>Bacteria</taxon>
        <taxon>Bacillati</taxon>
        <taxon>Actinomycetota</taxon>
        <taxon>Actinomycetes</taxon>
        <taxon>Streptosporangiales</taxon>
        <taxon>Streptosporangiaceae</taxon>
        <taxon>Nonomuraea</taxon>
    </lineage>
</organism>
<evidence type="ECO:0000259" key="4">
    <source>
        <dbReference type="Pfam" id="PF13649"/>
    </source>
</evidence>
<dbReference type="Proteomes" id="UP001499843">
    <property type="component" value="Unassembled WGS sequence"/>
</dbReference>
<comment type="similarity">
    <text evidence="1">Belongs to the class-III pyridoxal-phosphate-dependent aminotransferase family.</text>
</comment>
<dbReference type="SUPFAM" id="SSF53335">
    <property type="entry name" value="S-adenosyl-L-methionine-dependent methyltransferases"/>
    <property type="match status" value="1"/>
</dbReference>
<dbReference type="InterPro" id="IPR015421">
    <property type="entry name" value="PyrdxlP-dep_Trfase_major"/>
</dbReference>
<dbReference type="NCBIfam" id="NF041820">
    <property type="entry name" value="daptide_MTase"/>
    <property type="match status" value="1"/>
</dbReference>
<dbReference type="Gene3D" id="3.90.1150.10">
    <property type="entry name" value="Aspartate Aminotransferase, domain 1"/>
    <property type="match status" value="1"/>
</dbReference>
<evidence type="ECO:0000313" key="5">
    <source>
        <dbReference type="EMBL" id="GAA2215938.1"/>
    </source>
</evidence>